<feature type="domain" description="Phorbol-ester/DAG-type" evidence="5">
    <location>
        <begin position="977"/>
        <end position="1026"/>
    </location>
</feature>
<dbReference type="PROSITE" id="PS50081">
    <property type="entry name" value="ZF_DAG_PE_2"/>
    <property type="match status" value="1"/>
</dbReference>
<feature type="compositionally biased region" description="Polar residues" evidence="4">
    <location>
        <begin position="1140"/>
        <end position="1150"/>
    </location>
</feature>
<protein>
    <submittedName>
        <fullName evidence="7">Putative ubiquitin-protein ligase</fullName>
        <ecNumber evidence="7">6.3.2.-</ecNumber>
    </submittedName>
</protein>
<feature type="active site" description="Glycyl thioester intermediate" evidence="3">
    <location>
        <position position="1918"/>
    </location>
</feature>
<dbReference type="GO" id="GO:0000209">
    <property type="term" value="P:protein polyubiquitination"/>
    <property type="evidence" value="ECO:0007669"/>
    <property type="project" value="TreeGrafter"/>
</dbReference>
<keyword evidence="2 3" id="KW-0833">Ubl conjugation pathway</keyword>
<dbReference type="GO" id="GO:0043161">
    <property type="term" value="P:proteasome-mediated ubiquitin-dependent protein catabolic process"/>
    <property type="evidence" value="ECO:0007669"/>
    <property type="project" value="TreeGrafter"/>
</dbReference>
<keyword evidence="1" id="KW-0808">Transferase</keyword>
<evidence type="ECO:0000256" key="3">
    <source>
        <dbReference type="PROSITE-ProRule" id="PRU00104"/>
    </source>
</evidence>
<feature type="domain" description="HECT" evidence="6">
    <location>
        <begin position="1495"/>
        <end position="1951"/>
    </location>
</feature>
<dbReference type="PROSITE" id="PS50237">
    <property type="entry name" value="HECT"/>
    <property type="match status" value="1"/>
</dbReference>
<dbReference type="GO" id="GO:0016874">
    <property type="term" value="F:ligase activity"/>
    <property type="evidence" value="ECO:0007669"/>
    <property type="project" value="UniProtKB-KW"/>
</dbReference>
<evidence type="ECO:0000259" key="6">
    <source>
        <dbReference type="PROSITE" id="PS50237"/>
    </source>
</evidence>
<gene>
    <name evidence="7" type="ORF">TVY486_0906650</name>
</gene>
<dbReference type="InterPro" id="IPR045322">
    <property type="entry name" value="HECTD1/TRIP12-like"/>
</dbReference>
<evidence type="ECO:0000256" key="1">
    <source>
        <dbReference type="ARBA" id="ARBA00022679"/>
    </source>
</evidence>
<reference evidence="7" key="1">
    <citation type="journal article" date="2012" name="Proc. Natl. Acad. Sci. U.S.A.">
        <title>Antigenic diversity is generated by distinct evolutionary mechanisms in African trypanosome species.</title>
        <authorList>
            <person name="Jackson A.P."/>
            <person name="Berry A."/>
            <person name="Aslett M."/>
            <person name="Allison H.C."/>
            <person name="Burton P."/>
            <person name="Vavrova-Anderson J."/>
            <person name="Brown R."/>
            <person name="Browne H."/>
            <person name="Corton N."/>
            <person name="Hauser H."/>
            <person name="Gamble J."/>
            <person name="Gilderthorp R."/>
            <person name="Marcello L."/>
            <person name="McQuillan J."/>
            <person name="Otto T.D."/>
            <person name="Quail M.A."/>
            <person name="Sanders M.J."/>
            <person name="van Tonder A."/>
            <person name="Ginger M.L."/>
            <person name="Field M.C."/>
            <person name="Barry J.D."/>
            <person name="Hertz-Fowler C."/>
            <person name="Berriman M."/>
        </authorList>
    </citation>
    <scope>NUCLEOTIDE SEQUENCE</scope>
    <source>
        <strain evidence="7">Y486</strain>
    </source>
</reference>
<dbReference type="InterPro" id="IPR002219">
    <property type="entry name" value="PKC_DAG/PE"/>
</dbReference>
<dbReference type="SMART" id="SM00119">
    <property type="entry name" value="HECTc"/>
    <property type="match status" value="1"/>
</dbReference>
<sequence>MSQIYRPPVEDSKQQIKAVQQHSDDPKKVVLPLETMCMSLVMGVEQYLRSFDSTKIVPILVHMVERQRFTHHGDSLTMIFRAVSLIMEHVPTSYNVVQPYHKRLVRSVTQALSYALQGNMNYESTLSETLLEEALRLLRFITKDEYGVSLVCFGMNELVRVAASENMLLARHAIDVLLLVCSKIVLPHDKRRSSFLGLPSFLSCTTLVTGVKTHGSTADVKPSVFVVEHIIAPFLHSTIRQYALSVESYPEVWSFLEIALQCLGMLVRRAIFFQCTSIIPKLVNGDLCRTLYRLLLFNERNVALEPAVRSERLLFCETMLDIVLLADWTLGSAALLSEDALSFYNITLDDSDAEIMQVLNDPFPTGGAARGTHRRDKNHIVSIAAIRHFILACPAVPSMAFGPKPKVLLPVHQWAWEDETRHHNNIAEERCVELEINLARRRKEVPLTMHSQLVSVNLQVMKMYIGLSPIDRNICRKFIPFVFHFVNEADIQPPSESKVSLAVNKYAELHCGDSRRQARLSSSDRALISSLRSLQIFNVMNVGVSVPPTYMRIAELYLGSLCKYATWASGSMAIQLGVCACASLLHAAILCKRRQQLGALMQKSMRPLCDVLRGALTSADKSTKSLALTMMVWLLCHPQASEWRFAETVQRCGVMGPLKSLASSYSAQNGECDTLSKVQKFGTKSRKAKSGWMRGKQRSRTEHLASLAFVLHYTITEQLNSATAQLARSLSSVDITVVGRVVNELREAAAVPGEHKELLSRVLEAMEKSFGAVTAFEISEVGIADAVLSYLLGGRRARVVKKGKMSDQGAASCEEDPTAENDVVLDLSPDSAVFGGTHAVSQLHRHCKKNRLRCLLDCAADCPRGMTALIENLVSAMFFYNNLPLVESLTGSCCVTCLTPSKAVAVAGQLSPYVRLCAKAHGRNPESDSDFLPANENEKRLNSNALQNKDADNGASSQPPTVEAANSTSSCCYCPNGHPLLPLVVSGRNHACEWCGTELLLGYSCELCKFDVCNDCCNNMSGLQECKSPLCNPLSDERRTSEVTKEPGRQGRQGGLFFAVRAHLFSSVGDIERTFRTGSNSTKDTEIGPCPRSATTNVDALVNRVQLFLSRKKEKLDGSTLLQEVRRVLASFESRDSCVDETNSTVQEPCSPSSEREKELSRKKEKLDGSTLLQEVRRVLASFESRDSCVDETNSTVQEPCSPSSEREKVMHRLLREAMEDRHVLYTTSTGRCALQETLIGNLMLRALNEGALGVVEQLEECLITTESYKGPPTKNTGEGREERLIEMPSKELPTPYQASCEIPQQIRNTQTYIFHHFESDEHSHCCCGRRSRRELNTVNSPRLVRSPPQIAQSKDALLLLLLHKALQPLMKSDAADIEASSFISTPLTTHLVKSVAASALRVALLPPRLAVPRWVYFILTAARFLIPPNVREHVSRFLAYGARRAFDQNVRKMRVSRAFHFMKVFPAEWSALANHKYIVDRNDLLNDAYIVFQKSAEFSLPISVQFKGDVGVGLGPTAHFYTLIAKELLTSQLMLWHSSVSNRTTSGGIEHNIGCKKKSGGLYPAPAKQGKRFSLAPTSQGKLPNCVSVLVERFPHLGCFHDSDQQRAHMYYLVGAVLGRAFTDGVVFPLDLSPAIALFLCRGVPPACAVLHGDTGDDVDPPPERPIDLMSLDLDDLELMDHRMAASLRSLLSMDDAALSSLELHFTMPGSETFEMVDGGAKMRVSAKNVGLYCRRAASSMLYESVVMPIRLMAYGFRDVVPHEALVGLSPCEAMNVLCGSNRNASEPLWSLSEIRSILVADHGYNNDSPQITMLQNVLAIRFTPQEQRNFLLFCTGCPRLPRGGLNALGAITVVKRSVTPFNAGINEPFSTGSSRRNSLRYTDEELATMDSRELLNATYVNMMRESDWPLPSVNTCFRYLKLPPYPTEELMCEKLRLSIAHGGDTFELS</sequence>
<dbReference type="GO" id="GO:0061630">
    <property type="term" value="F:ubiquitin protein ligase activity"/>
    <property type="evidence" value="ECO:0007669"/>
    <property type="project" value="InterPro"/>
</dbReference>
<evidence type="ECO:0000256" key="4">
    <source>
        <dbReference type="SAM" id="MobiDB-lite"/>
    </source>
</evidence>
<dbReference type="InterPro" id="IPR035983">
    <property type="entry name" value="Hect_E3_ubiquitin_ligase"/>
</dbReference>
<dbReference type="Gene3D" id="3.30.2410.10">
    <property type="entry name" value="Hect, E3 ligase catalytic domain"/>
    <property type="match status" value="1"/>
</dbReference>
<dbReference type="SUPFAM" id="SSF56204">
    <property type="entry name" value="Hect, E3 ligase catalytic domain"/>
    <property type="match status" value="1"/>
</dbReference>
<feature type="compositionally biased region" description="Basic and acidic residues" evidence="4">
    <location>
        <begin position="1154"/>
        <end position="1166"/>
    </location>
</feature>
<accession>G0U3I7</accession>
<organism evidence="7">
    <name type="scientific">Trypanosoma vivax (strain Y486)</name>
    <dbReference type="NCBI Taxonomy" id="1055687"/>
    <lineage>
        <taxon>Eukaryota</taxon>
        <taxon>Discoba</taxon>
        <taxon>Euglenozoa</taxon>
        <taxon>Kinetoplastea</taxon>
        <taxon>Metakinetoplastina</taxon>
        <taxon>Trypanosomatida</taxon>
        <taxon>Trypanosomatidae</taxon>
        <taxon>Trypanosoma</taxon>
        <taxon>Duttonella</taxon>
    </lineage>
</organism>
<dbReference type="EMBL" id="HE573025">
    <property type="protein sequence ID" value="CCC50844.1"/>
    <property type="molecule type" value="Genomic_DNA"/>
</dbReference>
<dbReference type="PANTHER" id="PTHR45670:SF1">
    <property type="entry name" value="E3 UBIQUITIN-PROTEIN LIGASE HECTD1"/>
    <property type="match status" value="1"/>
</dbReference>
<dbReference type="EC" id="6.3.2.-" evidence="7"/>
<dbReference type="Gene3D" id="3.90.1750.10">
    <property type="entry name" value="Hect, E3 ligase catalytic domains"/>
    <property type="match status" value="1"/>
</dbReference>
<dbReference type="VEuPathDB" id="TriTrypDB:TvY486_0906650"/>
<dbReference type="Gene3D" id="3.30.2160.10">
    <property type="entry name" value="Hect, E3 ligase catalytic domain"/>
    <property type="match status" value="1"/>
</dbReference>
<evidence type="ECO:0000256" key="2">
    <source>
        <dbReference type="ARBA" id="ARBA00022786"/>
    </source>
</evidence>
<dbReference type="Pfam" id="PF00632">
    <property type="entry name" value="HECT"/>
    <property type="match status" value="1"/>
</dbReference>
<dbReference type="InterPro" id="IPR000569">
    <property type="entry name" value="HECT_dom"/>
</dbReference>
<keyword evidence="7" id="KW-0436">Ligase</keyword>
<dbReference type="PANTHER" id="PTHR45670">
    <property type="entry name" value="E3 UBIQUITIN-PROTEIN LIGASE TRIP12"/>
    <property type="match status" value="1"/>
</dbReference>
<feature type="region of interest" description="Disordered" evidence="4">
    <location>
        <begin position="1140"/>
        <end position="1166"/>
    </location>
</feature>
<name>G0U3I7_TRYVY</name>
<evidence type="ECO:0000313" key="7">
    <source>
        <dbReference type="EMBL" id="CCC50844.1"/>
    </source>
</evidence>
<evidence type="ECO:0000259" key="5">
    <source>
        <dbReference type="PROSITE" id="PS50081"/>
    </source>
</evidence>
<proteinExistence type="predicted"/>